<dbReference type="GO" id="GO:0006355">
    <property type="term" value="P:regulation of DNA-templated transcription"/>
    <property type="evidence" value="ECO:0007669"/>
    <property type="project" value="UniProtKB-ARBA"/>
</dbReference>
<dbReference type="PANTHER" id="PTHR33204">
    <property type="entry name" value="TRANSCRIPTIONAL REGULATOR, MARR FAMILY"/>
    <property type="match status" value="1"/>
</dbReference>
<dbReference type="AlphaFoldDB" id="A0A7Z7LWR5"/>
<evidence type="ECO:0000313" key="5">
    <source>
        <dbReference type="EMBL" id="STD06380.1"/>
    </source>
</evidence>
<dbReference type="Pfam" id="PF01638">
    <property type="entry name" value="HxlR"/>
    <property type="match status" value="1"/>
</dbReference>
<evidence type="ECO:0000256" key="1">
    <source>
        <dbReference type="ARBA" id="ARBA00023015"/>
    </source>
</evidence>
<protein>
    <submittedName>
        <fullName evidence="5">HTH-type transcriptional activator hxlR</fullName>
    </submittedName>
</protein>
<keyword evidence="1" id="KW-0805">Transcription regulation</keyword>
<dbReference type="SUPFAM" id="SSF46785">
    <property type="entry name" value="Winged helix' DNA-binding domain"/>
    <property type="match status" value="1"/>
</dbReference>
<sequence length="141" mass="16175">MIALKRCQSQVGKKTIHSMENSTNPENECITYSEKSEKNYDALNTLQLISGKWKILIMKSIAKSCPKRFGELRKDMDSMSQGTLTTQLRELEENGLICRKIYAEVPPKVEYKLSNLGITLLPIISELGNWWQDYSLCIKNK</sequence>
<dbReference type="Proteomes" id="UP000254876">
    <property type="component" value="Unassembled WGS sequence"/>
</dbReference>
<proteinExistence type="predicted"/>
<organism evidence="5 6">
    <name type="scientific">Elizabethkingia anophelis</name>
    <dbReference type="NCBI Taxonomy" id="1117645"/>
    <lineage>
        <taxon>Bacteria</taxon>
        <taxon>Pseudomonadati</taxon>
        <taxon>Bacteroidota</taxon>
        <taxon>Flavobacteriia</taxon>
        <taxon>Flavobacteriales</taxon>
        <taxon>Weeksellaceae</taxon>
        <taxon>Elizabethkingia</taxon>
    </lineage>
</organism>
<keyword evidence="3" id="KW-0804">Transcription</keyword>
<accession>A0A7Z7LWR5</accession>
<name>A0A7Z7LWR5_9FLAO</name>
<evidence type="ECO:0000259" key="4">
    <source>
        <dbReference type="PROSITE" id="PS51118"/>
    </source>
</evidence>
<evidence type="ECO:0000256" key="2">
    <source>
        <dbReference type="ARBA" id="ARBA00023125"/>
    </source>
</evidence>
<dbReference type="EMBL" id="UFYD01000001">
    <property type="protein sequence ID" value="STD06380.1"/>
    <property type="molecule type" value="Genomic_DNA"/>
</dbReference>
<comment type="caution">
    <text evidence="5">The sequence shown here is derived from an EMBL/GenBank/DDBJ whole genome shotgun (WGS) entry which is preliminary data.</text>
</comment>
<keyword evidence="2" id="KW-0238">DNA-binding</keyword>
<dbReference type="InterPro" id="IPR011991">
    <property type="entry name" value="ArsR-like_HTH"/>
</dbReference>
<evidence type="ECO:0000256" key="3">
    <source>
        <dbReference type="ARBA" id="ARBA00023163"/>
    </source>
</evidence>
<dbReference type="CDD" id="cd00090">
    <property type="entry name" value="HTH_ARSR"/>
    <property type="match status" value="1"/>
</dbReference>
<dbReference type="InterPro" id="IPR002577">
    <property type="entry name" value="HTH_HxlR"/>
</dbReference>
<dbReference type="PROSITE" id="PS51118">
    <property type="entry name" value="HTH_HXLR"/>
    <property type="match status" value="1"/>
</dbReference>
<gene>
    <name evidence="5" type="primary">hxlR_1</name>
    <name evidence="5" type="ORF">NCTC10588_02458</name>
</gene>
<dbReference type="GO" id="GO:0003677">
    <property type="term" value="F:DNA binding"/>
    <property type="evidence" value="ECO:0007669"/>
    <property type="project" value="UniProtKB-KW"/>
</dbReference>
<dbReference type="Gene3D" id="1.10.10.10">
    <property type="entry name" value="Winged helix-like DNA-binding domain superfamily/Winged helix DNA-binding domain"/>
    <property type="match status" value="1"/>
</dbReference>
<dbReference type="InterPro" id="IPR036390">
    <property type="entry name" value="WH_DNA-bd_sf"/>
</dbReference>
<dbReference type="InterPro" id="IPR036388">
    <property type="entry name" value="WH-like_DNA-bd_sf"/>
</dbReference>
<reference evidence="5 6" key="1">
    <citation type="submission" date="2018-06" db="EMBL/GenBank/DDBJ databases">
        <authorList>
            <consortium name="Pathogen Informatics"/>
            <person name="Doyle S."/>
        </authorList>
    </citation>
    <scope>NUCLEOTIDE SEQUENCE [LARGE SCALE GENOMIC DNA]</scope>
    <source>
        <strain evidence="5 6">NCTC10588</strain>
    </source>
</reference>
<evidence type="ECO:0000313" key="6">
    <source>
        <dbReference type="Proteomes" id="UP000254876"/>
    </source>
</evidence>
<feature type="domain" description="HTH hxlR-type" evidence="4">
    <location>
        <begin position="29"/>
        <end position="139"/>
    </location>
</feature>